<gene>
    <name evidence="1" type="ORF">HD593_006808</name>
</gene>
<comment type="caution">
    <text evidence="1">The sequence shown here is derived from an EMBL/GenBank/DDBJ whole genome shotgun (WGS) entry which is preliminary data.</text>
</comment>
<reference evidence="1 2" key="1">
    <citation type="submission" date="2020-08" db="EMBL/GenBank/DDBJ databases">
        <title>Sequencing the genomes of 1000 actinobacteria strains.</title>
        <authorList>
            <person name="Klenk H.-P."/>
        </authorList>
    </citation>
    <scope>NUCLEOTIDE SEQUENCE [LARGE SCALE GENOMIC DNA]</scope>
    <source>
        <strain evidence="1 2">DSM 43768</strain>
    </source>
</reference>
<dbReference type="RefSeq" id="WP_185105995.1">
    <property type="nucleotide sequence ID" value="NZ_BAAAXY010000007.1"/>
</dbReference>
<protein>
    <recommendedName>
        <fullName evidence="3">Cytochrome P450</fullName>
    </recommendedName>
</protein>
<dbReference type="GO" id="GO:0005506">
    <property type="term" value="F:iron ion binding"/>
    <property type="evidence" value="ECO:0007669"/>
    <property type="project" value="InterPro"/>
</dbReference>
<evidence type="ECO:0008006" key="3">
    <source>
        <dbReference type="Google" id="ProtNLM"/>
    </source>
</evidence>
<dbReference type="InterPro" id="IPR036396">
    <property type="entry name" value="Cyt_P450_sf"/>
</dbReference>
<sequence length="407" mass="43726">MATITRPARVTPAEALAVATTLALPALVQGVVMPRPRMVRLAVLTGADRHAIGLLGRLRTAYGGGPLLVRAAGRHVLLPLASQDVRAVLEDRAFTPAGRLQRGSLAHFQPDGVLITAEPGLRERRRELNERVLSADFTPYARIVEEEAATLPRSGVLTWPRFHAAHRRIVRRVVLGDGARGDVTLSGQLDRLRRDANWAGLRGRRTDVRGAFQRRLDRHLARAEPGSLAGVLAGARAGPDVHAEGQVPHWLYSFDGGAAVSFRALALLACHGGVPGRDHLRAAVLESVRLWPTTPAILRDLTGSARWDLPEGTTAVIYCPYVNRAEPGDSYRPELWLGGGGDAWAGVPFGAGFAGCAGAELLLFTSATLLGALLRERSVTPSVTLEDPVPVTLDHFRLSFAVKAADR</sequence>
<accession>A0A7X0U1W4</accession>
<dbReference type="EMBL" id="JACHMI010000001">
    <property type="protein sequence ID" value="MBB6552013.1"/>
    <property type="molecule type" value="Genomic_DNA"/>
</dbReference>
<keyword evidence="2" id="KW-1185">Reference proteome</keyword>
<dbReference type="AlphaFoldDB" id="A0A7X0U1W4"/>
<dbReference type="SUPFAM" id="SSF48264">
    <property type="entry name" value="Cytochrome P450"/>
    <property type="match status" value="1"/>
</dbReference>
<proteinExistence type="predicted"/>
<dbReference type="Proteomes" id="UP000565579">
    <property type="component" value="Unassembled WGS sequence"/>
</dbReference>
<evidence type="ECO:0000313" key="1">
    <source>
        <dbReference type="EMBL" id="MBB6552013.1"/>
    </source>
</evidence>
<dbReference type="Gene3D" id="1.10.630.10">
    <property type="entry name" value="Cytochrome P450"/>
    <property type="match status" value="1"/>
</dbReference>
<evidence type="ECO:0000313" key="2">
    <source>
        <dbReference type="Proteomes" id="UP000565579"/>
    </source>
</evidence>
<dbReference type="GO" id="GO:0016705">
    <property type="term" value="F:oxidoreductase activity, acting on paired donors, with incorporation or reduction of molecular oxygen"/>
    <property type="evidence" value="ECO:0007669"/>
    <property type="project" value="InterPro"/>
</dbReference>
<dbReference type="GO" id="GO:0004497">
    <property type="term" value="F:monooxygenase activity"/>
    <property type="evidence" value="ECO:0007669"/>
    <property type="project" value="InterPro"/>
</dbReference>
<dbReference type="GO" id="GO:0020037">
    <property type="term" value="F:heme binding"/>
    <property type="evidence" value="ECO:0007669"/>
    <property type="project" value="InterPro"/>
</dbReference>
<name>A0A7X0U1W4_9ACTN</name>
<organism evidence="1 2">
    <name type="scientific">Nonomuraea rubra</name>
    <dbReference type="NCBI Taxonomy" id="46180"/>
    <lineage>
        <taxon>Bacteria</taxon>
        <taxon>Bacillati</taxon>
        <taxon>Actinomycetota</taxon>
        <taxon>Actinomycetes</taxon>
        <taxon>Streptosporangiales</taxon>
        <taxon>Streptosporangiaceae</taxon>
        <taxon>Nonomuraea</taxon>
    </lineage>
</organism>